<dbReference type="Proteomes" id="UP000775213">
    <property type="component" value="Unassembled WGS sequence"/>
</dbReference>
<evidence type="ECO:0000256" key="2">
    <source>
        <dbReference type="ARBA" id="ARBA00022840"/>
    </source>
</evidence>
<dbReference type="GO" id="GO:0005737">
    <property type="term" value="C:cytoplasm"/>
    <property type="evidence" value="ECO:0007669"/>
    <property type="project" value="TreeGrafter"/>
</dbReference>
<evidence type="ECO:0000313" key="4">
    <source>
        <dbReference type="Proteomes" id="UP000775213"/>
    </source>
</evidence>
<dbReference type="PANTHER" id="PTHR11638:SF18">
    <property type="entry name" value="HEAT SHOCK PROTEIN 104"/>
    <property type="match status" value="1"/>
</dbReference>
<name>A0AAV7G4R5_DENCH</name>
<dbReference type="AlphaFoldDB" id="A0AAV7G4R5"/>
<comment type="caution">
    <text evidence="3">The sequence shown here is derived from an EMBL/GenBank/DDBJ whole genome shotgun (WGS) entry which is preliminary data.</text>
</comment>
<organism evidence="3 4">
    <name type="scientific">Dendrobium chrysotoxum</name>
    <name type="common">Orchid</name>
    <dbReference type="NCBI Taxonomy" id="161865"/>
    <lineage>
        <taxon>Eukaryota</taxon>
        <taxon>Viridiplantae</taxon>
        <taxon>Streptophyta</taxon>
        <taxon>Embryophyta</taxon>
        <taxon>Tracheophyta</taxon>
        <taxon>Spermatophyta</taxon>
        <taxon>Magnoliopsida</taxon>
        <taxon>Liliopsida</taxon>
        <taxon>Asparagales</taxon>
        <taxon>Orchidaceae</taxon>
        <taxon>Epidendroideae</taxon>
        <taxon>Malaxideae</taxon>
        <taxon>Dendrobiinae</taxon>
        <taxon>Dendrobium</taxon>
    </lineage>
</organism>
<dbReference type="GO" id="GO:0005524">
    <property type="term" value="F:ATP binding"/>
    <property type="evidence" value="ECO:0007669"/>
    <property type="project" value="UniProtKB-KW"/>
</dbReference>
<dbReference type="InterPro" id="IPR050130">
    <property type="entry name" value="ClpA_ClpB"/>
</dbReference>
<protein>
    <submittedName>
        <fullName evidence="3">Uncharacterized protein</fullName>
    </submittedName>
</protein>
<keyword evidence="2" id="KW-0067">ATP-binding</keyword>
<dbReference type="SUPFAM" id="SSF52540">
    <property type="entry name" value="P-loop containing nucleoside triphosphate hydrolases"/>
    <property type="match status" value="1"/>
</dbReference>
<keyword evidence="4" id="KW-1185">Reference proteome</keyword>
<dbReference type="PANTHER" id="PTHR11638">
    <property type="entry name" value="ATP-DEPENDENT CLP PROTEASE"/>
    <property type="match status" value="1"/>
</dbReference>
<reference evidence="3 4" key="1">
    <citation type="journal article" date="2021" name="Hortic Res">
        <title>Chromosome-scale assembly of the Dendrobium chrysotoxum genome enhances the understanding of orchid evolution.</title>
        <authorList>
            <person name="Zhang Y."/>
            <person name="Zhang G.Q."/>
            <person name="Zhang D."/>
            <person name="Liu X.D."/>
            <person name="Xu X.Y."/>
            <person name="Sun W.H."/>
            <person name="Yu X."/>
            <person name="Zhu X."/>
            <person name="Wang Z.W."/>
            <person name="Zhao X."/>
            <person name="Zhong W.Y."/>
            <person name="Chen H."/>
            <person name="Yin W.L."/>
            <person name="Huang T."/>
            <person name="Niu S.C."/>
            <person name="Liu Z.J."/>
        </authorList>
    </citation>
    <scope>NUCLEOTIDE SEQUENCE [LARGE SCALE GENOMIC DNA]</scope>
    <source>
        <strain evidence="3">Lindl</strain>
    </source>
</reference>
<gene>
    <name evidence="3" type="ORF">IEQ34_018449</name>
</gene>
<evidence type="ECO:0000256" key="1">
    <source>
        <dbReference type="ARBA" id="ARBA00022741"/>
    </source>
</evidence>
<accession>A0AAV7G4R5</accession>
<dbReference type="EMBL" id="JAGFBR010000017">
    <property type="protein sequence ID" value="KAH0451150.1"/>
    <property type="molecule type" value="Genomic_DNA"/>
</dbReference>
<keyword evidence="1" id="KW-0547">Nucleotide-binding</keyword>
<sequence length="94" mass="10378">MKRYGEVVHILSRQTKNNLVLIGEPRVGKIAVVEGLAQRIVSCDITSNLVDVRLIALYMGVLVAGARYIGEFEEILKVILKEVENAPMLAMGKL</sequence>
<evidence type="ECO:0000313" key="3">
    <source>
        <dbReference type="EMBL" id="KAH0451150.1"/>
    </source>
</evidence>
<dbReference type="Gene3D" id="3.40.50.300">
    <property type="entry name" value="P-loop containing nucleotide triphosphate hydrolases"/>
    <property type="match status" value="1"/>
</dbReference>
<dbReference type="GO" id="GO:0016887">
    <property type="term" value="F:ATP hydrolysis activity"/>
    <property type="evidence" value="ECO:0007669"/>
    <property type="project" value="TreeGrafter"/>
</dbReference>
<proteinExistence type="predicted"/>
<dbReference type="InterPro" id="IPR027417">
    <property type="entry name" value="P-loop_NTPase"/>
</dbReference>
<dbReference type="GO" id="GO:0034605">
    <property type="term" value="P:cellular response to heat"/>
    <property type="evidence" value="ECO:0007669"/>
    <property type="project" value="TreeGrafter"/>
</dbReference>